<protein>
    <recommendedName>
        <fullName evidence="4">Secreted protein</fullName>
    </recommendedName>
</protein>
<dbReference type="EMBL" id="JAHLJV010000034">
    <property type="protein sequence ID" value="KAK1590039.1"/>
    <property type="molecule type" value="Genomic_DNA"/>
</dbReference>
<evidence type="ECO:0000313" key="3">
    <source>
        <dbReference type="Proteomes" id="UP001230504"/>
    </source>
</evidence>
<dbReference type="RefSeq" id="XP_060413551.1">
    <property type="nucleotide sequence ID" value="XM_060557947.1"/>
</dbReference>
<gene>
    <name evidence="2" type="ORF">LY79DRAFT_555657</name>
</gene>
<comment type="caution">
    <text evidence="2">The sequence shown here is derived from an EMBL/GenBank/DDBJ whole genome shotgun (WGS) entry which is preliminary data.</text>
</comment>
<keyword evidence="1" id="KW-0732">Signal</keyword>
<proteinExistence type="predicted"/>
<evidence type="ECO:0000313" key="2">
    <source>
        <dbReference type="EMBL" id="KAK1590039.1"/>
    </source>
</evidence>
<dbReference type="Proteomes" id="UP001230504">
    <property type="component" value="Unassembled WGS sequence"/>
</dbReference>
<organism evidence="2 3">
    <name type="scientific">Colletotrichum navitas</name>
    <dbReference type="NCBI Taxonomy" id="681940"/>
    <lineage>
        <taxon>Eukaryota</taxon>
        <taxon>Fungi</taxon>
        <taxon>Dikarya</taxon>
        <taxon>Ascomycota</taxon>
        <taxon>Pezizomycotina</taxon>
        <taxon>Sordariomycetes</taxon>
        <taxon>Hypocreomycetidae</taxon>
        <taxon>Glomerellales</taxon>
        <taxon>Glomerellaceae</taxon>
        <taxon>Colletotrichum</taxon>
        <taxon>Colletotrichum graminicola species complex</taxon>
    </lineage>
</organism>
<keyword evidence="3" id="KW-1185">Reference proteome</keyword>
<name>A0AAD8PXR0_9PEZI</name>
<dbReference type="AlphaFoldDB" id="A0AAD8PXR0"/>
<evidence type="ECO:0008006" key="4">
    <source>
        <dbReference type="Google" id="ProtNLM"/>
    </source>
</evidence>
<accession>A0AAD8PXR0</accession>
<dbReference type="GeneID" id="85442187"/>
<evidence type="ECO:0000256" key="1">
    <source>
        <dbReference type="SAM" id="SignalP"/>
    </source>
</evidence>
<reference evidence="2" key="1">
    <citation type="submission" date="2021-06" db="EMBL/GenBank/DDBJ databases">
        <title>Comparative genomics, transcriptomics and evolutionary studies reveal genomic signatures of adaptation to plant cell wall in hemibiotrophic fungi.</title>
        <authorList>
            <consortium name="DOE Joint Genome Institute"/>
            <person name="Baroncelli R."/>
            <person name="Diaz J.F."/>
            <person name="Benocci T."/>
            <person name="Peng M."/>
            <person name="Battaglia E."/>
            <person name="Haridas S."/>
            <person name="Andreopoulos W."/>
            <person name="Labutti K."/>
            <person name="Pangilinan J."/>
            <person name="Floch G.L."/>
            <person name="Makela M.R."/>
            <person name="Henrissat B."/>
            <person name="Grigoriev I.V."/>
            <person name="Crouch J.A."/>
            <person name="De Vries R.P."/>
            <person name="Sukno S.A."/>
            <person name="Thon M.R."/>
        </authorList>
    </citation>
    <scope>NUCLEOTIDE SEQUENCE</scope>
    <source>
        <strain evidence="2">CBS 125086</strain>
    </source>
</reference>
<feature type="signal peptide" evidence="1">
    <location>
        <begin position="1"/>
        <end position="21"/>
    </location>
</feature>
<feature type="chain" id="PRO_5041897378" description="Secreted protein" evidence="1">
    <location>
        <begin position="22"/>
        <end position="105"/>
    </location>
</feature>
<sequence length="105" mass="11699">MGPCLWDRVLMFLQLLAEMASIPVRSGTGVDKVALPTELRWPVNGLRETLNKVGYGGRRRRRQPAGHVLQLLRPMAMSIPWYGEASNLAWSEPAPGVVLALHLQK</sequence>